<dbReference type="InterPro" id="IPR005824">
    <property type="entry name" value="KOW"/>
</dbReference>
<dbReference type="SUPFAM" id="SSF50104">
    <property type="entry name" value="Translation proteins SH3-like domain"/>
    <property type="match status" value="1"/>
</dbReference>
<dbReference type="InterPro" id="IPR005825">
    <property type="entry name" value="Ribosomal_uL24_CS"/>
</dbReference>
<evidence type="ECO:0000256" key="1">
    <source>
        <dbReference type="ARBA" id="ARBA00010618"/>
    </source>
</evidence>
<accession>A0A1G2DXZ9</accession>
<dbReference type="GO" id="GO:1990904">
    <property type="term" value="C:ribonucleoprotein complex"/>
    <property type="evidence" value="ECO:0007669"/>
    <property type="project" value="UniProtKB-KW"/>
</dbReference>
<dbReference type="InterPro" id="IPR003256">
    <property type="entry name" value="Ribosomal_uL24"/>
</dbReference>
<dbReference type="GO" id="GO:0019843">
    <property type="term" value="F:rRNA binding"/>
    <property type="evidence" value="ECO:0007669"/>
    <property type="project" value="UniProtKB-UniRule"/>
</dbReference>
<dbReference type="GO" id="GO:0003735">
    <property type="term" value="F:structural constituent of ribosome"/>
    <property type="evidence" value="ECO:0007669"/>
    <property type="project" value="InterPro"/>
</dbReference>
<dbReference type="Pfam" id="PF17136">
    <property type="entry name" value="ribosomal_L24"/>
    <property type="match status" value="1"/>
</dbReference>
<keyword evidence="3 5" id="KW-0687">Ribonucleoprotein</keyword>
<evidence type="ECO:0000313" key="8">
    <source>
        <dbReference type="EMBL" id="OGZ18403.1"/>
    </source>
</evidence>
<feature type="domain" description="KOW" evidence="7">
    <location>
        <begin position="2"/>
        <end position="29"/>
    </location>
</feature>
<evidence type="ECO:0000256" key="3">
    <source>
        <dbReference type="ARBA" id="ARBA00023274"/>
    </source>
</evidence>
<dbReference type="SMART" id="SM00739">
    <property type="entry name" value="KOW"/>
    <property type="match status" value="1"/>
</dbReference>
<keyword evidence="2 5" id="KW-0689">Ribosomal protein</keyword>
<dbReference type="GO" id="GO:0005840">
    <property type="term" value="C:ribosome"/>
    <property type="evidence" value="ECO:0007669"/>
    <property type="project" value="UniProtKB-KW"/>
</dbReference>
<dbReference type="InterPro" id="IPR008991">
    <property type="entry name" value="Translation_prot_SH3-like_sf"/>
</dbReference>
<evidence type="ECO:0000256" key="2">
    <source>
        <dbReference type="ARBA" id="ARBA00022980"/>
    </source>
</evidence>
<proteinExistence type="inferred from homology"/>
<evidence type="ECO:0000259" key="7">
    <source>
        <dbReference type="SMART" id="SM00739"/>
    </source>
</evidence>
<evidence type="ECO:0000256" key="4">
    <source>
        <dbReference type="ARBA" id="ARBA00035206"/>
    </source>
</evidence>
<dbReference type="CDD" id="cd06089">
    <property type="entry name" value="KOW_RPL26"/>
    <property type="match status" value="1"/>
</dbReference>
<dbReference type="HAMAP" id="MF_01326_B">
    <property type="entry name" value="Ribosomal_uL24_B"/>
    <property type="match status" value="1"/>
</dbReference>
<evidence type="ECO:0000256" key="6">
    <source>
        <dbReference type="RuleBase" id="RU003477"/>
    </source>
</evidence>
<dbReference type="Gene3D" id="2.30.30.30">
    <property type="match status" value="1"/>
</dbReference>
<dbReference type="PANTHER" id="PTHR12903">
    <property type="entry name" value="MITOCHONDRIAL RIBOSOMAL PROTEIN L24"/>
    <property type="match status" value="1"/>
</dbReference>
<comment type="caution">
    <text evidence="8">The sequence shown here is derived from an EMBL/GenBank/DDBJ whole genome shotgun (WGS) entry which is preliminary data.</text>
</comment>
<evidence type="ECO:0000313" key="9">
    <source>
        <dbReference type="Proteomes" id="UP000178893"/>
    </source>
</evidence>
<dbReference type="AlphaFoldDB" id="A0A1G2DXZ9"/>
<gene>
    <name evidence="5" type="primary">rplX</name>
    <name evidence="8" type="ORF">A2V72_00160</name>
</gene>
<comment type="function">
    <text evidence="5">One of two assembly initiator proteins, it binds directly to the 5'-end of the 23S rRNA, where it nucleates assembly of the 50S subunit.</text>
</comment>
<dbReference type="NCBIfam" id="TIGR01079">
    <property type="entry name" value="rplX_bact"/>
    <property type="match status" value="1"/>
</dbReference>
<organism evidence="8 9">
    <name type="scientific">Candidatus Nealsonbacteria bacterium RBG_13_37_56</name>
    <dbReference type="NCBI Taxonomy" id="1801661"/>
    <lineage>
        <taxon>Bacteria</taxon>
        <taxon>Candidatus Nealsoniibacteriota</taxon>
    </lineage>
</organism>
<name>A0A1G2DXZ9_9BACT</name>
<keyword evidence="5" id="KW-0694">RNA-binding</keyword>
<reference evidence="8 9" key="1">
    <citation type="journal article" date="2016" name="Nat. Commun.">
        <title>Thousands of microbial genomes shed light on interconnected biogeochemical processes in an aquifer system.</title>
        <authorList>
            <person name="Anantharaman K."/>
            <person name="Brown C.T."/>
            <person name="Hug L.A."/>
            <person name="Sharon I."/>
            <person name="Castelle C.J."/>
            <person name="Probst A.J."/>
            <person name="Thomas B.C."/>
            <person name="Singh A."/>
            <person name="Wilkins M.J."/>
            <person name="Karaoz U."/>
            <person name="Brodie E.L."/>
            <person name="Williams K.H."/>
            <person name="Hubbard S.S."/>
            <person name="Banfield J.F."/>
        </authorList>
    </citation>
    <scope>NUCLEOTIDE SEQUENCE [LARGE SCALE GENOMIC DNA]</scope>
</reference>
<dbReference type="PROSITE" id="PS01108">
    <property type="entry name" value="RIBOSOMAL_L24"/>
    <property type="match status" value="1"/>
</dbReference>
<evidence type="ECO:0000256" key="5">
    <source>
        <dbReference type="HAMAP-Rule" id="MF_01326"/>
    </source>
</evidence>
<comment type="subunit">
    <text evidence="5">Part of the 50S ribosomal subunit.</text>
</comment>
<sequence length="101" mass="11389">MKIRKDDIVLIISGKDKGRKGKVIEALPKEARVIIENINLRKKHIKPRKSGEKGQIVELPGPLSVSNVKIVCPRCSKAARVGYKLEGKKKFRICKKCNQEI</sequence>
<dbReference type="GO" id="GO:0006412">
    <property type="term" value="P:translation"/>
    <property type="evidence" value="ECO:0007669"/>
    <property type="project" value="UniProtKB-UniRule"/>
</dbReference>
<keyword evidence="5" id="KW-0699">rRNA-binding</keyword>
<dbReference type="Proteomes" id="UP000178893">
    <property type="component" value="Unassembled WGS sequence"/>
</dbReference>
<dbReference type="InterPro" id="IPR014722">
    <property type="entry name" value="Rib_uL2_dom2"/>
</dbReference>
<dbReference type="Pfam" id="PF00467">
    <property type="entry name" value="KOW"/>
    <property type="match status" value="1"/>
</dbReference>
<comment type="similarity">
    <text evidence="1 5 6">Belongs to the universal ribosomal protein uL24 family.</text>
</comment>
<dbReference type="InterPro" id="IPR041988">
    <property type="entry name" value="Ribosomal_uL24_KOW"/>
</dbReference>
<dbReference type="InterPro" id="IPR057264">
    <property type="entry name" value="Ribosomal_uL24_C"/>
</dbReference>
<comment type="function">
    <text evidence="5">One of the proteins that surrounds the polypeptide exit tunnel on the outside of the subunit.</text>
</comment>
<dbReference type="EMBL" id="MHLW01000002">
    <property type="protein sequence ID" value="OGZ18403.1"/>
    <property type="molecule type" value="Genomic_DNA"/>
</dbReference>
<protein>
    <recommendedName>
        <fullName evidence="4 5">Large ribosomal subunit protein uL24</fullName>
    </recommendedName>
</protein>